<comment type="similarity">
    <text evidence="1">Belongs to the AfsR/DnrI/RedD regulatory family.</text>
</comment>
<dbReference type="InterPro" id="IPR016032">
    <property type="entry name" value="Sig_transdc_resp-reg_C-effctor"/>
</dbReference>
<dbReference type="EMBL" id="BAAAGX010000003">
    <property type="protein sequence ID" value="GAA0222243.1"/>
    <property type="molecule type" value="Genomic_DNA"/>
</dbReference>
<dbReference type="PRINTS" id="PR00364">
    <property type="entry name" value="DISEASERSIST"/>
</dbReference>
<feature type="DNA-binding region" description="OmpR/PhoB-type" evidence="5">
    <location>
        <begin position="1"/>
        <end position="98"/>
    </location>
</feature>
<evidence type="ECO:0000313" key="8">
    <source>
        <dbReference type="Proteomes" id="UP001500967"/>
    </source>
</evidence>
<dbReference type="SUPFAM" id="SSF46894">
    <property type="entry name" value="C-terminal effector domain of the bipartite response regulators"/>
    <property type="match status" value="1"/>
</dbReference>
<organism evidence="7 8">
    <name type="scientific">Cryptosporangium japonicum</name>
    <dbReference type="NCBI Taxonomy" id="80872"/>
    <lineage>
        <taxon>Bacteria</taxon>
        <taxon>Bacillati</taxon>
        <taxon>Actinomycetota</taxon>
        <taxon>Actinomycetes</taxon>
        <taxon>Cryptosporangiales</taxon>
        <taxon>Cryptosporangiaceae</taxon>
        <taxon>Cryptosporangium</taxon>
    </lineage>
</organism>
<dbReference type="InterPro" id="IPR011990">
    <property type="entry name" value="TPR-like_helical_dom_sf"/>
</dbReference>
<feature type="domain" description="OmpR/PhoB-type" evidence="6">
    <location>
        <begin position="1"/>
        <end position="98"/>
    </location>
</feature>
<dbReference type="Gene3D" id="3.40.50.300">
    <property type="entry name" value="P-loop containing nucleotide triphosphate hydrolases"/>
    <property type="match status" value="1"/>
</dbReference>
<keyword evidence="8" id="KW-1185">Reference proteome</keyword>
<dbReference type="RefSeq" id="WP_344647001.1">
    <property type="nucleotide sequence ID" value="NZ_BAAAGX010000003.1"/>
</dbReference>
<accession>A0ABN0TI15</accession>
<dbReference type="PANTHER" id="PTHR35807:SF1">
    <property type="entry name" value="TRANSCRIPTIONAL REGULATOR REDD"/>
    <property type="match status" value="1"/>
</dbReference>
<protein>
    <recommendedName>
        <fullName evidence="6">OmpR/PhoB-type domain-containing protein</fullName>
    </recommendedName>
</protein>
<dbReference type="InterPro" id="IPR036388">
    <property type="entry name" value="WH-like_DNA-bd_sf"/>
</dbReference>
<dbReference type="SUPFAM" id="SSF48452">
    <property type="entry name" value="TPR-like"/>
    <property type="match status" value="1"/>
</dbReference>
<sequence>MLQFTVLGPIGVRLGDAEVETGGRQQRVVLALLLARAGANVSVSELVDTLWEDDPPTSAVNVVHRSIGMLRRMIEPGLPVRTTGNYVVRGPSGYRLQVDARSLDLLRFRSLTDQARGADEPGRAIRLYTEALSLWQGPSAAGLRAVSRTHPAFVAIDAECSLVVREAADLALRHGPVNLVLPALRRAAHLNPLDEALQARLVRSLAADGRQSEAVSLFQAVRRRLDRELGIDPSPELLDAYDHLLHQRAVPAPPSAGKRSVPAQLPPDHPFFSGRSDVLARAEAILAQDRSHGRPTVALAIDGMPGVGKTTLAVHLGHRLAADYPDGQLYADLRGLAPHGATMAPDEALRGFLSSLGTPSSGLPTELHALAGLYRSVLADRRVLVVLDNCRDYQQLRHLLPASPGSLVIVTSRRRLTGLITTGGGQPLPLDLPSREEARALVERRLGEERVAGARRAVAEIVDRCGRLPLALALVTARAAAHPGTPLAEIAAELTATRDLSGFGPDLAADLRIAFSWSYRDLTPDAARLFRLLPLNPGPELTAVSAAALADVDHRTGAALLGELASLTILRPRAGRYEVHELLHAYAEELSEQHDTAARRRAAASRVAQYRQPA</sequence>
<dbReference type="PROSITE" id="PS51755">
    <property type="entry name" value="OMPR_PHOB"/>
    <property type="match status" value="1"/>
</dbReference>
<keyword evidence="3 5" id="KW-0238">DNA-binding</keyword>
<evidence type="ECO:0000256" key="1">
    <source>
        <dbReference type="ARBA" id="ARBA00005820"/>
    </source>
</evidence>
<evidence type="ECO:0000256" key="3">
    <source>
        <dbReference type="ARBA" id="ARBA00023125"/>
    </source>
</evidence>
<dbReference type="SUPFAM" id="SSF52540">
    <property type="entry name" value="P-loop containing nucleoside triphosphate hydrolases"/>
    <property type="match status" value="1"/>
</dbReference>
<reference evidence="7 8" key="1">
    <citation type="journal article" date="2019" name="Int. J. Syst. Evol. Microbiol.">
        <title>The Global Catalogue of Microorganisms (GCM) 10K type strain sequencing project: providing services to taxonomists for standard genome sequencing and annotation.</title>
        <authorList>
            <consortium name="The Broad Institute Genomics Platform"/>
            <consortium name="The Broad Institute Genome Sequencing Center for Infectious Disease"/>
            <person name="Wu L."/>
            <person name="Ma J."/>
        </authorList>
    </citation>
    <scope>NUCLEOTIDE SEQUENCE [LARGE SCALE GENOMIC DNA]</scope>
    <source>
        <strain evidence="7 8">JCM 10425</strain>
    </source>
</reference>
<evidence type="ECO:0000259" key="6">
    <source>
        <dbReference type="PROSITE" id="PS51755"/>
    </source>
</evidence>
<evidence type="ECO:0000256" key="4">
    <source>
        <dbReference type="ARBA" id="ARBA00023163"/>
    </source>
</evidence>
<evidence type="ECO:0000256" key="2">
    <source>
        <dbReference type="ARBA" id="ARBA00023015"/>
    </source>
</evidence>
<evidence type="ECO:0000313" key="7">
    <source>
        <dbReference type="EMBL" id="GAA0222243.1"/>
    </source>
</evidence>
<comment type="caution">
    <text evidence="7">The sequence shown here is derived from an EMBL/GenBank/DDBJ whole genome shotgun (WGS) entry which is preliminary data.</text>
</comment>
<dbReference type="Gene3D" id="1.10.10.10">
    <property type="entry name" value="Winged helix-like DNA-binding domain superfamily/Winged helix DNA-binding domain"/>
    <property type="match status" value="1"/>
</dbReference>
<dbReference type="CDD" id="cd15831">
    <property type="entry name" value="BTAD"/>
    <property type="match status" value="1"/>
</dbReference>
<dbReference type="InterPro" id="IPR051677">
    <property type="entry name" value="AfsR-DnrI-RedD_regulator"/>
</dbReference>
<proteinExistence type="inferred from homology"/>
<dbReference type="SMART" id="SM00862">
    <property type="entry name" value="Trans_reg_C"/>
    <property type="match status" value="1"/>
</dbReference>
<dbReference type="Proteomes" id="UP001500967">
    <property type="component" value="Unassembled WGS sequence"/>
</dbReference>
<dbReference type="InterPro" id="IPR027417">
    <property type="entry name" value="P-loop_NTPase"/>
</dbReference>
<dbReference type="Gene3D" id="1.25.40.10">
    <property type="entry name" value="Tetratricopeptide repeat domain"/>
    <property type="match status" value="1"/>
</dbReference>
<dbReference type="PANTHER" id="PTHR35807">
    <property type="entry name" value="TRANSCRIPTIONAL REGULATOR REDD-RELATED"/>
    <property type="match status" value="1"/>
</dbReference>
<keyword evidence="2" id="KW-0805">Transcription regulation</keyword>
<dbReference type="InterPro" id="IPR001867">
    <property type="entry name" value="OmpR/PhoB-type_DNA-bd"/>
</dbReference>
<keyword evidence="4" id="KW-0804">Transcription</keyword>
<dbReference type="SMART" id="SM01043">
    <property type="entry name" value="BTAD"/>
    <property type="match status" value="1"/>
</dbReference>
<evidence type="ECO:0000256" key="5">
    <source>
        <dbReference type="PROSITE-ProRule" id="PRU01091"/>
    </source>
</evidence>
<gene>
    <name evidence="7" type="ORF">GCM10009539_04290</name>
</gene>
<dbReference type="Pfam" id="PF03704">
    <property type="entry name" value="BTAD"/>
    <property type="match status" value="1"/>
</dbReference>
<name>A0ABN0TI15_9ACTN</name>
<dbReference type="InterPro" id="IPR005158">
    <property type="entry name" value="BTAD"/>
</dbReference>